<dbReference type="EMBL" id="JAIWOZ010000003">
    <property type="protein sequence ID" value="KAH6607268.1"/>
    <property type="molecule type" value="Genomic_DNA"/>
</dbReference>
<evidence type="ECO:0000256" key="9">
    <source>
        <dbReference type="SAM" id="MobiDB-lite"/>
    </source>
</evidence>
<proteinExistence type="inferred from homology"/>
<protein>
    <recommendedName>
        <fullName evidence="11">CFEM domain-containing protein</fullName>
    </recommendedName>
</protein>
<feature type="region of interest" description="Disordered" evidence="9">
    <location>
        <begin position="702"/>
        <end position="727"/>
    </location>
</feature>
<keyword evidence="4" id="KW-0964">Secreted</keyword>
<evidence type="ECO:0000256" key="2">
    <source>
        <dbReference type="ARBA" id="ARBA00004613"/>
    </source>
</evidence>
<reference evidence="12" key="1">
    <citation type="submission" date="2021-08" db="EMBL/GenBank/DDBJ databases">
        <title>Chromosome-Level Trichoderma cornu-damae using Hi-C Data.</title>
        <authorList>
            <person name="Kim C.S."/>
        </authorList>
    </citation>
    <scope>NUCLEOTIDE SEQUENCE</scope>
    <source>
        <strain evidence="12">KA19-0412C</strain>
    </source>
</reference>
<feature type="compositionally biased region" description="Pro residues" evidence="9">
    <location>
        <begin position="198"/>
        <end position="215"/>
    </location>
</feature>
<dbReference type="OrthoDB" id="5431405at2759"/>
<gene>
    <name evidence="12" type="ORF">Trco_003581</name>
</gene>
<dbReference type="InterPro" id="IPR008427">
    <property type="entry name" value="Extracellular_membr_CFEM_dom"/>
</dbReference>
<dbReference type="Proteomes" id="UP000827724">
    <property type="component" value="Unassembled WGS sequence"/>
</dbReference>
<feature type="signal peptide" evidence="10">
    <location>
        <begin position="1"/>
        <end position="19"/>
    </location>
</feature>
<accession>A0A9P8TWA6</accession>
<feature type="compositionally biased region" description="Polar residues" evidence="9">
    <location>
        <begin position="372"/>
        <end position="387"/>
    </location>
</feature>
<name>A0A9P8TWA6_9HYPO</name>
<feature type="compositionally biased region" description="Low complexity" evidence="9">
    <location>
        <begin position="388"/>
        <end position="457"/>
    </location>
</feature>
<evidence type="ECO:0000256" key="4">
    <source>
        <dbReference type="ARBA" id="ARBA00022525"/>
    </source>
</evidence>
<keyword evidence="7" id="KW-1015">Disulfide bond</keyword>
<evidence type="ECO:0000256" key="8">
    <source>
        <dbReference type="ARBA" id="ARBA00023288"/>
    </source>
</evidence>
<feature type="region of interest" description="Disordered" evidence="9">
    <location>
        <begin position="519"/>
        <end position="546"/>
    </location>
</feature>
<feature type="compositionally biased region" description="Low complexity" evidence="9">
    <location>
        <begin position="216"/>
        <end position="226"/>
    </location>
</feature>
<feature type="chain" id="PRO_5040260422" description="CFEM domain-containing protein" evidence="10">
    <location>
        <begin position="20"/>
        <end position="757"/>
    </location>
</feature>
<keyword evidence="8" id="KW-0449">Lipoprotein</keyword>
<keyword evidence="13" id="KW-1185">Reference proteome</keyword>
<evidence type="ECO:0000259" key="11">
    <source>
        <dbReference type="Pfam" id="PF05730"/>
    </source>
</evidence>
<organism evidence="12 13">
    <name type="scientific">Trichoderma cornu-damae</name>
    <dbReference type="NCBI Taxonomy" id="654480"/>
    <lineage>
        <taxon>Eukaryota</taxon>
        <taxon>Fungi</taxon>
        <taxon>Dikarya</taxon>
        <taxon>Ascomycota</taxon>
        <taxon>Pezizomycotina</taxon>
        <taxon>Sordariomycetes</taxon>
        <taxon>Hypocreomycetidae</taxon>
        <taxon>Hypocreales</taxon>
        <taxon>Hypocreaceae</taxon>
        <taxon>Trichoderma</taxon>
    </lineage>
</organism>
<keyword evidence="5" id="KW-0325">Glycoprotein</keyword>
<dbReference type="AlphaFoldDB" id="A0A9P8TWA6"/>
<dbReference type="GO" id="GO:0098552">
    <property type="term" value="C:side of membrane"/>
    <property type="evidence" value="ECO:0007669"/>
    <property type="project" value="UniProtKB-KW"/>
</dbReference>
<evidence type="ECO:0000256" key="7">
    <source>
        <dbReference type="ARBA" id="ARBA00023157"/>
    </source>
</evidence>
<comment type="caution">
    <text evidence="12">The sequence shown here is derived from an EMBL/GenBank/DDBJ whole genome shotgun (WGS) entry which is preliminary data.</text>
</comment>
<evidence type="ECO:0000313" key="13">
    <source>
        <dbReference type="Proteomes" id="UP000827724"/>
    </source>
</evidence>
<evidence type="ECO:0000256" key="10">
    <source>
        <dbReference type="SAM" id="SignalP"/>
    </source>
</evidence>
<dbReference type="GO" id="GO:0005576">
    <property type="term" value="C:extracellular region"/>
    <property type="evidence" value="ECO:0007669"/>
    <property type="project" value="UniProtKB-SubCell"/>
</dbReference>
<evidence type="ECO:0000256" key="3">
    <source>
        <dbReference type="ARBA" id="ARBA00010031"/>
    </source>
</evidence>
<feature type="compositionally biased region" description="Low complexity" evidence="9">
    <location>
        <begin position="521"/>
        <end position="538"/>
    </location>
</feature>
<keyword evidence="5" id="KW-0472">Membrane</keyword>
<keyword evidence="5" id="KW-0336">GPI-anchor</keyword>
<evidence type="ECO:0000256" key="5">
    <source>
        <dbReference type="ARBA" id="ARBA00022622"/>
    </source>
</evidence>
<comment type="similarity">
    <text evidence="3">Belongs to the RBT5 family.</text>
</comment>
<feature type="compositionally biased region" description="Low complexity" evidence="9">
    <location>
        <begin position="240"/>
        <end position="370"/>
    </location>
</feature>
<sequence>MKTAAFALLAAAGVEQVAATYSLGAAWTQAKPYSCPGNTNNNCNTQQNSGWDFSDVPTGDVGSYGGFHFSGWSCENDFGKRDSLLSARAFGSTGRSIVGSCTADKETTPCISAGAGTGHFSVDTFSLSTEFDTRLEFHYEMPDGSTCKHSAHCSSQGTTVKNSQCGGAKKVSIVYPGGGESTCKTKVHHVSWDCGSNAPPPPSQSQPAYTPPPSGGSPHHSFSSPGDMVPPYSQPGETYTAPPAQTMTAPPAQTMTAPAQTTTAPAPAGTDTETTTGTAAAETTTGTAPAGAETTTAPSETYTAPAGAETTTAPGFETYTAPAGVTTTGQAAAETTTAPGETGPATTLNGGSPPAEATTTAEVETTPANTDVAVSTSIITAPSDTSSAGAETTTAPAGETTTVPAGGAETTTAAATTGTAPAPAGETQTAPVGESTAAAGTTTAAGSETTTAPAASQSVYTTVFQSTSTVFTTSVHTITSCAPNVTNCPARIDKPVLTTVTVAVSTTVCPVTAIVTAGPGPQQTSSEAAAATEAPSATGSRPAESGLPCPDVLPKCINTWMSLVSDCKDNTDASCYCPSRDLVQKVFDCIYSNGESDDDVSAAIVFFQGVCAAYAASNPAVATGAATITSIITVTGTPLAAAPTDYTTVVVATTVTEPYVSNGVTVPSSSTTVFVSTAITVPQVSITAAPVTAVPTLAPPAETAPGAAPTLVTPPAGTGTGTPSTPVNTGIPVINGAGRLGASLGLGFAVMAAVVAL</sequence>
<dbReference type="Pfam" id="PF05730">
    <property type="entry name" value="CFEM"/>
    <property type="match status" value="1"/>
</dbReference>
<comment type="subcellular location">
    <subcellularLocation>
        <location evidence="1">Membrane</location>
        <topology evidence="1">Lipid-anchor</topology>
        <topology evidence="1">GPI-anchor</topology>
    </subcellularLocation>
    <subcellularLocation>
        <location evidence="2">Secreted</location>
    </subcellularLocation>
</comment>
<evidence type="ECO:0000256" key="6">
    <source>
        <dbReference type="ARBA" id="ARBA00022729"/>
    </source>
</evidence>
<keyword evidence="6 10" id="KW-0732">Signal</keyword>
<feature type="domain" description="CFEM" evidence="11">
    <location>
        <begin position="550"/>
        <end position="612"/>
    </location>
</feature>
<feature type="region of interest" description="Disordered" evidence="9">
    <location>
        <begin position="194"/>
        <end position="457"/>
    </location>
</feature>
<evidence type="ECO:0000313" key="12">
    <source>
        <dbReference type="EMBL" id="KAH6607268.1"/>
    </source>
</evidence>
<evidence type="ECO:0000256" key="1">
    <source>
        <dbReference type="ARBA" id="ARBA00004589"/>
    </source>
</evidence>